<feature type="chain" id="PRO_5025557361" description="Mid2 domain-containing protein" evidence="7">
    <location>
        <begin position="18"/>
        <end position="205"/>
    </location>
</feature>
<organism evidence="8 9">
    <name type="scientific">Gymnopus androsaceus JB14</name>
    <dbReference type="NCBI Taxonomy" id="1447944"/>
    <lineage>
        <taxon>Eukaryota</taxon>
        <taxon>Fungi</taxon>
        <taxon>Dikarya</taxon>
        <taxon>Basidiomycota</taxon>
        <taxon>Agaricomycotina</taxon>
        <taxon>Agaricomycetes</taxon>
        <taxon>Agaricomycetidae</taxon>
        <taxon>Agaricales</taxon>
        <taxon>Marasmiineae</taxon>
        <taxon>Omphalotaceae</taxon>
        <taxon>Gymnopus</taxon>
    </lineage>
</organism>
<dbReference type="PANTHER" id="PTHR15549:SF26">
    <property type="entry name" value="AXIAL BUDDING PATTERN PROTEIN 2-RELATED"/>
    <property type="match status" value="1"/>
</dbReference>
<dbReference type="EMBL" id="ML769457">
    <property type="protein sequence ID" value="KAE9400356.1"/>
    <property type="molecule type" value="Genomic_DNA"/>
</dbReference>
<feature type="region of interest" description="Disordered" evidence="5">
    <location>
        <begin position="137"/>
        <end position="165"/>
    </location>
</feature>
<name>A0A6A4HQJ3_9AGAR</name>
<evidence type="ECO:0000313" key="8">
    <source>
        <dbReference type="EMBL" id="KAE9400356.1"/>
    </source>
</evidence>
<protein>
    <recommendedName>
        <fullName evidence="10">Mid2 domain-containing protein</fullName>
    </recommendedName>
</protein>
<feature type="signal peptide" evidence="7">
    <location>
        <begin position="1"/>
        <end position="17"/>
    </location>
</feature>
<comment type="subcellular location">
    <subcellularLocation>
        <location evidence="1">Membrane</location>
        <topology evidence="1">Single-pass membrane protein</topology>
    </subcellularLocation>
</comment>
<evidence type="ECO:0008006" key="10">
    <source>
        <dbReference type="Google" id="ProtNLM"/>
    </source>
</evidence>
<evidence type="ECO:0000256" key="5">
    <source>
        <dbReference type="SAM" id="MobiDB-lite"/>
    </source>
</evidence>
<evidence type="ECO:0000313" key="9">
    <source>
        <dbReference type="Proteomes" id="UP000799118"/>
    </source>
</evidence>
<feature type="transmembrane region" description="Helical" evidence="6">
    <location>
        <begin position="174"/>
        <end position="198"/>
    </location>
</feature>
<dbReference type="GO" id="GO:0071944">
    <property type="term" value="C:cell periphery"/>
    <property type="evidence" value="ECO:0007669"/>
    <property type="project" value="UniProtKB-ARBA"/>
</dbReference>
<sequence>MMRFSTLFFLSLGSAAAGFTFTGLPGTVLIDTDVSATLLRETTDSTEFSLELTAEDGIVFQVIQVFQGEEATSIPFNFTPTVAGLYNLELITNDNSTEIFGFSPIVNVTTALPLSSSSLPSSSLPSSSLTTSIATFSSSAGPSTVTVTSPPSPSNSTTQSASNSAARMPQKLDIGAIVGGAVGGSIVLIAGLVFIVLCHRRRRRK</sequence>
<dbReference type="InterPro" id="IPR051694">
    <property type="entry name" value="Immunoregulatory_rcpt-like"/>
</dbReference>
<evidence type="ECO:0000256" key="6">
    <source>
        <dbReference type="SAM" id="Phobius"/>
    </source>
</evidence>
<dbReference type="GO" id="GO:0016020">
    <property type="term" value="C:membrane"/>
    <property type="evidence" value="ECO:0007669"/>
    <property type="project" value="UniProtKB-SubCell"/>
</dbReference>
<dbReference type="PANTHER" id="PTHR15549">
    <property type="entry name" value="PAIRED IMMUNOGLOBULIN-LIKE TYPE 2 RECEPTOR"/>
    <property type="match status" value="1"/>
</dbReference>
<keyword evidence="7" id="KW-0732">Signal</keyword>
<reference evidence="8" key="1">
    <citation type="journal article" date="2019" name="Environ. Microbiol.">
        <title>Fungal ecological strategies reflected in gene transcription - a case study of two litter decomposers.</title>
        <authorList>
            <person name="Barbi F."/>
            <person name="Kohler A."/>
            <person name="Barry K."/>
            <person name="Baskaran P."/>
            <person name="Daum C."/>
            <person name="Fauchery L."/>
            <person name="Ihrmark K."/>
            <person name="Kuo A."/>
            <person name="LaButti K."/>
            <person name="Lipzen A."/>
            <person name="Morin E."/>
            <person name="Grigoriev I.V."/>
            <person name="Henrissat B."/>
            <person name="Lindahl B."/>
            <person name="Martin F."/>
        </authorList>
    </citation>
    <scope>NUCLEOTIDE SEQUENCE</scope>
    <source>
        <strain evidence="8">JB14</strain>
    </source>
</reference>
<dbReference type="AlphaFoldDB" id="A0A6A4HQJ3"/>
<gene>
    <name evidence="8" type="ORF">BT96DRAFT_649806</name>
</gene>
<evidence type="ECO:0000256" key="2">
    <source>
        <dbReference type="ARBA" id="ARBA00022692"/>
    </source>
</evidence>
<evidence type="ECO:0000256" key="1">
    <source>
        <dbReference type="ARBA" id="ARBA00004167"/>
    </source>
</evidence>
<keyword evidence="9" id="KW-1185">Reference proteome</keyword>
<keyword evidence="3 6" id="KW-1133">Transmembrane helix</keyword>
<evidence type="ECO:0000256" key="7">
    <source>
        <dbReference type="SAM" id="SignalP"/>
    </source>
</evidence>
<proteinExistence type="predicted"/>
<evidence type="ECO:0000256" key="3">
    <source>
        <dbReference type="ARBA" id="ARBA00022989"/>
    </source>
</evidence>
<evidence type="ECO:0000256" key="4">
    <source>
        <dbReference type="ARBA" id="ARBA00023136"/>
    </source>
</evidence>
<dbReference type="Proteomes" id="UP000799118">
    <property type="component" value="Unassembled WGS sequence"/>
</dbReference>
<keyword evidence="4 6" id="KW-0472">Membrane</keyword>
<accession>A0A6A4HQJ3</accession>
<keyword evidence="2 6" id="KW-0812">Transmembrane</keyword>